<dbReference type="EMBL" id="LVLJ01003789">
    <property type="protein sequence ID" value="OAE19699.1"/>
    <property type="molecule type" value="Genomic_DNA"/>
</dbReference>
<name>A0A176VFL5_MARPO</name>
<keyword evidence="2" id="KW-1185">Reference proteome</keyword>
<comment type="caution">
    <text evidence="1">The sequence shown here is derived from an EMBL/GenBank/DDBJ whole genome shotgun (WGS) entry which is preliminary data.</text>
</comment>
<dbReference type="Proteomes" id="UP000077202">
    <property type="component" value="Unassembled WGS sequence"/>
</dbReference>
<evidence type="ECO:0000313" key="2">
    <source>
        <dbReference type="Proteomes" id="UP000077202"/>
    </source>
</evidence>
<reference evidence="1" key="1">
    <citation type="submission" date="2016-03" db="EMBL/GenBank/DDBJ databases">
        <title>Mechanisms controlling the formation of the plant cell surface in tip-growing cells are functionally conserved among land plants.</title>
        <authorList>
            <person name="Honkanen S."/>
            <person name="Jones V.A."/>
            <person name="Morieri G."/>
            <person name="Champion C."/>
            <person name="Hetherington A.J."/>
            <person name="Kelly S."/>
            <person name="Saint-Marcoux D."/>
            <person name="Proust H."/>
            <person name="Prescott H."/>
            <person name="Dolan L."/>
        </authorList>
    </citation>
    <scope>NUCLEOTIDE SEQUENCE [LARGE SCALE GENOMIC DNA]</scope>
    <source>
        <tissue evidence="1">Whole gametophyte</tissue>
    </source>
</reference>
<gene>
    <name evidence="1" type="ORF">AXG93_411s1050</name>
</gene>
<sequence>MGAAGLSVAALQQEFVGLRKEMSSASAIDSVAVGARAGRSSHGIRAQQVQNRPPVRPAVSFPLYPSNMTAYSGVSGQTTVPLVPFMAQKLETPEDVQKGRAVPIPAMNIVMRLDLDHVMERRCLLKLLYVQEEFEWNGCTADWISGRSLEIALLPYERAPTAFFGVEVAEAAPGATRDSFNPPAAEKLHVSPSILKACPRLGR</sequence>
<proteinExistence type="predicted"/>
<accession>A0A176VFL5</accession>
<organism evidence="1 2">
    <name type="scientific">Marchantia polymorpha subsp. ruderalis</name>
    <dbReference type="NCBI Taxonomy" id="1480154"/>
    <lineage>
        <taxon>Eukaryota</taxon>
        <taxon>Viridiplantae</taxon>
        <taxon>Streptophyta</taxon>
        <taxon>Embryophyta</taxon>
        <taxon>Marchantiophyta</taxon>
        <taxon>Marchantiopsida</taxon>
        <taxon>Marchantiidae</taxon>
        <taxon>Marchantiales</taxon>
        <taxon>Marchantiaceae</taxon>
        <taxon>Marchantia</taxon>
    </lineage>
</organism>
<dbReference type="AlphaFoldDB" id="A0A176VFL5"/>
<evidence type="ECO:0000313" key="1">
    <source>
        <dbReference type="EMBL" id="OAE19699.1"/>
    </source>
</evidence>
<protein>
    <submittedName>
        <fullName evidence="1">Uncharacterized protein</fullName>
    </submittedName>
</protein>